<evidence type="ECO:0000313" key="3">
    <source>
        <dbReference type="Proteomes" id="UP000642144"/>
    </source>
</evidence>
<accession>A0ABW9W9G3</accession>
<evidence type="ECO:0000313" key="2">
    <source>
        <dbReference type="EMBL" id="MYN30618.1"/>
    </source>
</evidence>
<name>A0ABW9W9G3_9BURK</name>
<keyword evidence="3" id="KW-1185">Reference proteome</keyword>
<protein>
    <submittedName>
        <fullName evidence="2">Uncharacterized protein</fullName>
    </submittedName>
</protein>
<reference evidence="2 3" key="1">
    <citation type="submission" date="2019-12" db="EMBL/GenBank/DDBJ databases">
        <title>Novel species isolated from a subtropical stream in China.</title>
        <authorList>
            <person name="Lu H."/>
        </authorList>
    </citation>
    <scope>NUCLEOTIDE SEQUENCE [LARGE SCALE GENOMIC DNA]</scope>
    <source>
        <strain evidence="2 3">CY42W</strain>
    </source>
</reference>
<dbReference type="Proteomes" id="UP000642144">
    <property type="component" value="Unassembled WGS sequence"/>
</dbReference>
<sequence length="58" mass="5710">MPRIINSASQLAGTSFGKLNVQPRSLISLIATGAGGAGVTGTGNSPGVAGDRGSRRTQ</sequence>
<feature type="region of interest" description="Disordered" evidence="1">
    <location>
        <begin position="34"/>
        <end position="58"/>
    </location>
</feature>
<organism evidence="2 3">
    <name type="scientific">Duganella levis</name>
    <dbReference type="NCBI Taxonomy" id="2692169"/>
    <lineage>
        <taxon>Bacteria</taxon>
        <taxon>Pseudomonadati</taxon>
        <taxon>Pseudomonadota</taxon>
        <taxon>Betaproteobacteria</taxon>
        <taxon>Burkholderiales</taxon>
        <taxon>Oxalobacteraceae</taxon>
        <taxon>Telluria group</taxon>
        <taxon>Duganella</taxon>
    </lineage>
</organism>
<gene>
    <name evidence="2" type="ORF">GTP69_29875</name>
</gene>
<evidence type="ECO:0000256" key="1">
    <source>
        <dbReference type="SAM" id="MobiDB-lite"/>
    </source>
</evidence>
<comment type="caution">
    <text evidence="2">The sequence shown here is derived from an EMBL/GenBank/DDBJ whole genome shotgun (WGS) entry which is preliminary data.</text>
</comment>
<dbReference type="EMBL" id="WWCT01000048">
    <property type="protein sequence ID" value="MYN30618.1"/>
    <property type="molecule type" value="Genomic_DNA"/>
</dbReference>
<proteinExistence type="predicted"/>